<dbReference type="RefSeq" id="WP_109249639.1">
    <property type="nucleotide sequence ID" value="NZ_QCXQ01000001.1"/>
</dbReference>
<evidence type="ECO:0000256" key="7">
    <source>
        <dbReference type="HAMAP-Rule" id="MF_00173"/>
    </source>
</evidence>
<keyword evidence="11" id="KW-1185">Reference proteome</keyword>
<dbReference type="GO" id="GO:0006526">
    <property type="term" value="P:L-arginine biosynthetic process"/>
    <property type="evidence" value="ECO:0007669"/>
    <property type="project" value="UniProtKB-UniPathway"/>
</dbReference>
<keyword evidence="7" id="KW-0028">Amino-acid biosynthesis</keyword>
<keyword evidence="4 7" id="KW-0805">Transcription regulation</keyword>
<dbReference type="GO" id="GO:0034618">
    <property type="term" value="F:arginine binding"/>
    <property type="evidence" value="ECO:0007669"/>
    <property type="project" value="InterPro"/>
</dbReference>
<dbReference type="Gene3D" id="1.10.10.10">
    <property type="entry name" value="Winged helix-like DNA-binding domain superfamily/Winged helix DNA-binding domain"/>
    <property type="match status" value="1"/>
</dbReference>
<evidence type="ECO:0000256" key="6">
    <source>
        <dbReference type="ARBA" id="ARBA00023163"/>
    </source>
</evidence>
<dbReference type="Pfam" id="PF01316">
    <property type="entry name" value="Arg_repressor"/>
    <property type="match status" value="1"/>
</dbReference>
<dbReference type="SUPFAM" id="SSF46785">
    <property type="entry name" value="Winged helix' DNA-binding domain"/>
    <property type="match status" value="1"/>
</dbReference>
<feature type="domain" description="Arginine repressor C-terminal" evidence="9">
    <location>
        <begin position="79"/>
        <end position="145"/>
    </location>
</feature>
<dbReference type="EMBL" id="QCXQ01000001">
    <property type="protein sequence ID" value="PWG00926.1"/>
    <property type="molecule type" value="Genomic_DNA"/>
</dbReference>
<evidence type="ECO:0000259" key="8">
    <source>
        <dbReference type="Pfam" id="PF01316"/>
    </source>
</evidence>
<keyword evidence="7" id="KW-0055">Arginine biosynthesis</keyword>
<organism evidence="10 11">
    <name type="scientific">Levilactobacillus bambusae</name>
    <dbReference type="NCBI Taxonomy" id="2024736"/>
    <lineage>
        <taxon>Bacteria</taxon>
        <taxon>Bacillati</taxon>
        <taxon>Bacillota</taxon>
        <taxon>Bacilli</taxon>
        <taxon>Lactobacillales</taxon>
        <taxon>Lactobacillaceae</taxon>
        <taxon>Levilactobacillus</taxon>
    </lineage>
</organism>
<reference evidence="10 11" key="1">
    <citation type="journal article" date="2018" name="Int. J. Syst. Evol. Microbiol.">
        <title>Lactobacillus bambusae sp. nov., isolated from a traditional fermented Ma-bamboo shoots of Taiwan.</title>
        <authorList>
            <person name="Wang L.-T."/>
        </authorList>
    </citation>
    <scope>NUCLEOTIDE SEQUENCE [LARGE SCALE GENOMIC DNA]</scope>
    <source>
        <strain evidence="10 11">BS-W1</strain>
    </source>
</reference>
<dbReference type="InterPro" id="IPR036388">
    <property type="entry name" value="WH-like_DNA-bd_sf"/>
</dbReference>
<dbReference type="PANTHER" id="PTHR34471:SF1">
    <property type="entry name" value="ARGININE REPRESSOR"/>
    <property type="match status" value="1"/>
</dbReference>
<dbReference type="Gene3D" id="3.30.1360.40">
    <property type="match status" value="1"/>
</dbReference>
<protein>
    <recommendedName>
        <fullName evidence="7">Arginine repressor</fullName>
    </recommendedName>
</protein>
<comment type="caution">
    <text evidence="10">The sequence shown here is derived from an EMBL/GenBank/DDBJ whole genome shotgun (WGS) entry which is preliminary data.</text>
</comment>
<dbReference type="GO" id="GO:0005737">
    <property type="term" value="C:cytoplasm"/>
    <property type="evidence" value="ECO:0007669"/>
    <property type="project" value="UniProtKB-SubCell"/>
</dbReference>
<evidence type="ECO:0000313" key="11">
    <source>
        <dbReference type="Proteomes" id="UP000245080"/>
    </source>
</evidence>
<evidence type="ECO:0000256" key="5">
    <source>
        <dbReference type="ARBA" id="ARBA00023125"/>
    </source>
</evidence>
<dbReference type="UniPathway" id="UPA00068"/>
<dbReference type="InterPro" id="IPR020899">
    <property type="entry name" value="Arg_repress_C"/>
</dbReference>
<evidence type="ECO:0000256" key="3">
    <source>
        <dbReference type="ARBA" id="ARBA00022490"/>
    </source>
</evidence>
<accession>A0A2V1N4Y3</accession>
<keyword evidence="6 7" id="KW-0804">Transcription</keyword>
<comment type="function">
    <text evidence="7">Regulates arginine biosynthesis genes.</text>
</comment>
<dbReference type="SUPFAM" id="SSF55252">
    <property type="entry name" value="C-terminal domain of arginine repressor"/>
    <property type="match status" value="1"/>
</dbReference>
<dbReference type="InterPro" id="IPR036390">
    <property type="entry name" value="WH_DNA-bd_sf"/>
</dbReference>
<dbReference type="GO" id="GO:0051259">
    <property type="term" value="P:protein complex oligomerization"/>
    <property type="evidence" value="ECO:0007669"/>
    <property type="project" value="InterPro"/>
</dbReference>
<dbReference type="HAMAP" id="MF_00173">
    <property type="entry name" value="Arg_repressor"/>
    <property type="match status" value="1"/>
</dbReference>
<dbReference type="GO" id="GO:0003700">
    <property type="term" value="F:DNA-binding transcription factor activity"/>
    <property type="evidence" value="ECO:0007669"/>
    <property type="project" value="UniProtKB-UniRule"/>
</dbReference>
<keyword evidence="3 7" id="KW-0963">Cytoplasm</keyword>
<dbReference type="GO" id="GO:0003677">
    <property type="term" value="F:DNA binding"/>
    <property type="evidence" value="ECO:0007669"/>
    <property type="project" value="UniProtKB-KW"/>
</dbReference>
<keyword evidence="5 7" id="KW-0238">DNA-binding</keyword>
<proteinExistence type="inferred from homology"/>
<dbReference type="OrthoDB" id="9807089at2"/>
<evidence type="ECO:0000256" key="1">
    <source>
        <dbReference type="ARBA" id="ARBA00004496"/>
    </source>
</evidence>
<dbReference type="InterPro" id="IPR020900">
    <property type="entry name" value="Arg_repress_DNA-bd"/>
</dbReference>
<comment type="similarity">
    <text evidence="2 7">Belongs to the ArgR family.</text>
</comment>
<sequence length="149" mass="16583">MNKRERQQLMRHLMKVTTVSKQTDFVNLLAEQGIEVTQATVSRDISEMQLVKVPAEGGFRYAEPAQKRLDAQLKFEHTLRTAYVSIDHQDKNVLIKVLPGNGPALASLVDQINDNAIFGTLGDDNTVLIICKTTYSATQLANNIKTIAE</sequence>
<name>A0A2V1N4Y3_9LACO</name>
<evidence type="ECO:0000259" key="9">
    <source>
        <dbReference type="Pfam" id="PF02863"/>
    </source>
</evidence>
<comment type="pathway">
    <text evidence="7">Amino-acid biosynthesis; L-arginine biosynthesis [regulation].</text>
</comment>
<dbReference type="PANTHER" id="PTHR34471">
    <property type="entry name" value="ARGININE REPRESSOR"/>
    <property type="match status" value="1"/>
</dbReference>
<feature type="domain" description="Arginine repressor DNA-binding" evidence="8">
    <location>
        <begin position="1"/>
        <end position="65"/>
    </location>
</feature>
<dbReference type="InterPro" id="IPR001669">
    <property type="entry name" value="Arg_repress"/>
</dbReference>
<dbReference type="PRINTS" id="PR01467">
    <property type="entry name" value="ARGREPRESSOR"/>
</dbReference>
<evidence type="ECO:0000256" key="4">
    <source>
        <dbReference type="ARBA" id="ARBA00023015"/>
    </source>
</evidence>
<dbReference type="GO" id="GO:1900079">
    <property type="term" value="P:regulation of arginine biosynthetic process"/>
    <property type="evidence" value="ECO:0007669"/>
    <property type="project" value="UniProtKB-UniRule"/>
</dbReference>
<dbReference type="Proteomes" id="UP000245080">
    <property type="component" value="Unassembled WGS sequence"/>
</dbReference>
<keyword evidence="7" id="KW-0678">Repressor</keyword>
<comment type="subcellular location">
    <subcellularLocation>
        <location evidence="1 7">Cytoplasm</location>
    </subcellularLocation>
</comment>
<evidence type="ECO:0000256" key="2">
    <source>
        <dbReference type="ARBA" id="ARBA00008316"/>
    </source>
</evidence>
<dbReference type="Pfam" id="PF02863">
    <property type="entry name" value="Arg_repressor_C"/>
    <property type="match status" value="1"/>
</dbReference>
<gene>
    <name evidence="7" type="primary">argR</name>
    <name evidence="10" type="ORF">DCM90_01755</name>
</gene>
<evidence type="ECO:0000313" key="10">
    <source>
        <dbReference type="EMBL" id="PWG00926.1"/>
    </source>
</evidence>
<dbReference type="InterPro" id="IPR036251">
    <property type="entry name" value="Arg_repress_C_sf"/>
</dbReference>
<dbReference type="AlphaFoldDB" id="A0A2V1N4Y3"/>